<keyword evidence="10" id="KW-0503">Monooxygenase</keyword>
<gene>
    <name evidence="13" type="ORF">DM02DRAFT_701299</name>
</gene>
<dbReference type="PANTHER" id="PTHR46206">
    <property type="entry name" value="CYTOCHROME P450"/>
    <property type="match status" value="1"/>
</dbReference>
<dbReference type="STRING" id="97972.A0A2V1D2C8"/>
<evidence type="ECO:0000256" key="2">
    <source>
        <dbReference type="ARBA" id="ARBA00004370"/>
    </source>
</evidence>
<keyword evidence="11" id="KW-0472">Membrane</keyword>
<organism evidence="13 14">
    <name type="scientific">Periconia macrospinosa</name>
    <dbReference type="NCBI Taxonomy" id="97972"/>
    <lineage>
        <taxon>Eukaryota</taxon>
        <taxon>Fungi</taxon>
        <taxon>Dikarya</taxon>
        <taxon>Ascomycota</taxon>
        <taxon>Pezizomycotina</taxon>
        <taxon>Dothideomycetes</taxon>
        <taxon>Pleosporomycetidae</taxon>
        <taxon>Pleosporales</taxon>
        <taxon>Massarineae</taxon>
        <taxon>Periconiaceae</taxon>
        <taxon>Periconia</taxon>
    </lineage>
</organism>
<dbReference type="PRINTS" id="PR00463">
    <property type="entry name" value="EP450I"/>
</dbReference>
<dbReference type="SUPFAM" id="SSF48264">
    <property type="entry name" value="Cytochrome P450"/>
    <property type="match status" value="1"/>
</dbReference>
<evidence type="ECO:0000313" key="13">
    <source>
        <dbReference type="EMBL" id="PVH92176.1"/>
    </source>
</evidence>
<dbReference type="GO" id="GO:0016705">
    <property type="term" value="F:oxidoreductase activity, acting on paired donors, with incorporation or reduction of molecular oxygen"/>
    <property type="evidence" value="ECO:0007669"/>
    <property type="project" value="InterPro"/>
</dbReference>
<dbReference type="GO" id="GO:0020037">
    <property type="term" value="F:heme binding"/>
    <property type="evidence" value="ECO:0007669"/>
    <property type="project" value="InterPro"/>
</dbReference>
<evidence type="ECO:0000256" key="6">
    <source>
        <dbReference type="ARBA" id="ARBA00022723"/>
    </source>
</evidence>
<evidence type="ECO:0000313" key="14">
    <source>
        <dbReference type="Proteomes" id="UP000244855"/>
    </source>
</evidence>
<dbReference type="EMBL" id="KZ805711">
    <property type="protein sequence ID" value="PVH92176.1"/>
    <property type="molecule type" value="Genomic_DNA"/>
</dbReference>
<dbReference type="Gene3D" id="1.10.630.10">
    <property type="entry name" value="Cytochrome P450"/>
    <property type="match status" value="1"/>
</dbReference>
<dbReference type="AlphaFoldDB" id="A0A2V1D2C8"/>
<evidence type="ECO:0000256" key="7">
    <source>
        <dbReference type="ARBA" id="ARBA00022989"/>
    </source>
</evidence>
<comment type="subcellular location">
    <subcellularLocation>
        <location evidence="2">Membrane</location>
    </subcellularLocation>
</comment>
<dbReference type="GO" id="GO:0016020">
    <property type="term" value="C:membrane"/>
    <property type="evidence" value="ECO:0007669"/>
    <property type="project" value="UniProtKB-SubCell"/>
</dbReference>
<protein>
    <submittedName>
        <fullName evidence="13">Cytochrome P450</fullName>
    </submittedName>
</protein>
<accession>A0A2V1D2C8</accession>
<comment type="cofactor">
    <cofactor evidence="1 12">
        <name>heme</name>
        <dbReference type="ChEBI" id="CHEBI:30413"/>
    </cofactor>
</comment>
<keyword evidence="7" id="KW-1133">Transmembrane helix</keyword>
<evidence type="ECO:0000256" key="1">
    <source>
        <dbReference type="ARBA" id="ARBA00001971"/>
    </source>
</evidence>
<dbReference type="GO" id="GO:0005506">
    <property type="term" value="F:iron ion binding"/>
    <property type="evidence" value="ECO:0007669"/>
    <property type="project" value="InterPro"/>
</dbReference>
<evidence type="ECO:0000256" key="8">
    <source>
        <dbReference type="ARBA" id="ARBA00023002"/>
    </source>
</evidence>
<sequence>MDTETISSVAFYAACILCVLNSLGIDAFIAELSEASTVLSQRAVYADMFGFKHTMNNFNHNEVAKAKSRLLGRLIQVQGVNHLPKIFPCLVKRAEQSLEEQLTLGKVCSDGISLPVACTVRALTSRVMGVLFFGEKISSDPIFASALLRYPKEMVLCMVAFQVTPSFLSSSSHSEKRYVHGLITKQGDAQTIILKRLAHIMGAGRDAWDEDPAIRELTFAWNIASIGLDSEYWNGPEHLAQTLLGVWFAAAHQPWMNLDFLLLQLCRRPDTQEALRQEIGTLEGLNYAKLMDLPFLDSFIKETVRLHPLDKLAVRRKALQPYTFASGSPQIPAGATVAVSSYDLMHNSTDYPSPDDFQPRRFMDKGSPVRGTKFTEVSDRFPIWGYGSLACPGRFHASIVMKLVIAQFVMRYDMKLEDENARTFWSWETFIMPYESTRLIPKERVSTS</sequence>
<keyword evidence="14" id="KW-1185">Reference proteome</keyword>
<dbReference type="OrthoDB" id="1844152at2759"/>
<evidence type="ECO:0000256" key="9">
    <source>
        <dbReference type="ARBA" id="ARBA00023004"/>
    </source>
</evidence>
<dbReference type="Proteomes" id="UP000244855">
    <property type="component" value="Unassembled WGS sequence"/>
</dbReference>
<evidence type="ECO:0000256" key="3">
    <source>
        <dbReference type="ARBA" id="ARBA00010617"/>
    </source>
</evidence>
<evidence type="ECO:0000256" key="12">
    <source>
        <dbReference type="PIRSR" id="PIRSR602401-1"/>
    </source>
</evidence>
<dbReference type="InterPro" id="IPR002401">
    <property type="entry name" value="Cyt_P450_E_grp-I"/>
</dbReference>
<dbReference type="InterPro" id="IPR001128">
    <property type="entry name" value="Cyt_P450"/>
</dbReference>
<keyword evidence="5" id="KW-0812">Transmembrane</keyword>
<proteinExistence type="inferred from homology"/>
<evidence type="ECO:0000256" key="4">
    <source>
        <dbReference type="ARBA" id="ARBA00022617"/>
    </source>
</evidence>
<keyword evidence="4 12" id="KW-0349">Heme</keyword>
<keyword evidence="8" id="KW-0560">Oxidoreductase</keyword>
<name>A0A2V1D2C8_9PLEO</name>
<evidence type="ECO:0000256" key="5">
    <source>
        <dbReference type="ARBA" id="ARBA00022692"/>
    </source>
</evidence>
<keyword evidence="9 12" id="KW-0408">Iron</keyword>
<dbReference type="PANTHER" id="PTHR46206:SF5">
    <property type="entry name" value="P450, PUTATIVE (EUROFUNG)-RELATED"/>
    <property type="match status" value="1"/>
</dbReference>
<feature type="binding site" description="axial binding residue" evidence="12">
    <location>
        <position position="391"/>
    </location>
    <ligand>
        <name>heme</name>
        <dbReference type="ChEBI" id="CHEBI:30413"/>
    </ligand>
    <ligandPart>
        <name>Fe</name>
        <dbReference type="ChEBI" id="CHEBI:18248"/>
    </ligandPart>
</feature>
<comment type="similarity">
    <text evidence="3">Belongs to the cytochrome P450 family.</text>
</comment>
<evidence type="ECO:0000256" key="10">
    <source>
        <dbReference type="ARBA" id="ARBA00023033"/>
    </source>
</evidence>
<keyword evidence="6 12" id="KW-0479">Metal-binding</keyword>
<dbReference type="GO" id="GO:0004497">
    <property type="term" value="F:monooxygenase activity"/>
    <property type="evidence" value="ECO:0007669"/>
    <property type="project" value="UniProtKB-KW"/>
</dbReference>
<dbReference type="InterPro" id="IPR036396">
    <property type="entry name" value="Cyt_P450_sf"/>
</dbReference>
<dbReference type="Pfam" id="PF00067">
    <property type="entry name" value="p450"/>
    <property type="match status" value="1"/>
</dbReference>
<reference evidence="13 14" key="1">
    <citation type="journal article" date="2018" name="Sci. Rep.">
        <title>Comparative genomics provides insights into the lifestyle and reveals functional heterogeneity of dark septate endophytic fungi.</title>
        <authorList>
            <person name="Knapp D.G."/>
            <person name="Nemeth J.B."/>
            <person name="Barry K."/>
            <person name="Hainaut M."/>
            <person name="Henrissat B."/>
            <person name="Johnson J."/>
            <person name="Kuo A."/>
            <person name="Lim J.H.P."/>
            <person name="Lipzen A."/>
            <person name="Nolan M."/>
            <person name="Ohm R.A."/>
            <person name="Tamas L."/>
            <person name="Grigoriev I.V."/>
            <person name="Spatafora J.W."/>
            <person name="Nagy L.G."/>
            <person name="Kovacs G.M."/>
        </authorList>
    </citation>
    <scope>NUCLEOTIDE SEQUENCE [LARGE SCALE GENOMIC DNA]</scope>
    <source>
        <strain evidence="13 14">DSE2036</strain>
    </source>
</reference>
<dbReference type="CDD" id="cd11041">
    <property type="entry name" value="CYP503A1-like"/>
    <property type="match status" value="1"/>
</dbReference>
<evidence type="ECO:0000256" key="11">
    <source>
        <dbReference type="ARBA" id="ARBA00023136"/>
    </source>
</evidence>